<dbReference type="PANTHER" id="PTHR30093">
    <property type="entry name" value="GENERAL SECRETION PATHWAY PROTEIN G"/>
    <property type="match status" value="1"/>
</dbReference>
<dbReference type="InterPro" id="IPR027558">
    <property type="entry name" value="Pre_pil_HX9DG_C"/>
</dbReference>
<dbReference type="AlphaFoldDB" id="A0A5C6AGC2"/>
<sequence>MRQTQPMRRPGFTVLEMFAVLLVITVLISLLLPAVQSSREAARRSSCQNNLLQVGMAVHLYHEAFDHYPVQLHGTDGNVTPGKDNDRRLSIFVGLLPFMDGNVLFESIQSELVENDFDEMDMWMGDPAAYNAEMRVDESEGYESVAESDSETKTQRKYFPAGGPEPFTQTYQPWMIETSPLRCPSDPGIGAPGLGRINYAACLGDGIVGCNTGPFVDRAGTWVFDSNMQRQCEASMRGIFVPRVVTRKSDVTDGLSHTILLGEIATDLGDQNRFTTPWFGASEAELCENPVRGDSNTEPERPMYWIDSPKLLTNTDSSWNRGMSWADGMPLHTSFQTIWPPNSPIVVTANSDTASGIFSASSRHLGGASVYFADGAIRFISDSINAGDATGSIVCIGSSNPPGSESPFGVWGALGTRSSNELKSFSLPDR</sequence>
<name>A0A5C6AGC2_9BACT</name>
<dbReference type="EMBL" id="SJPN01000006">
    <property type="protein sequence ID" value="TWT98477.1"/>
    <property type="molecule type" value="Genomic_DNA"/>
</dbReference>
<dbReference type="SUPFAM" id="SSF54523">
    <property type="entry name" value="Pili subunits"/>
    <property type="match status" value="1"/>
</dbReference>
<dbReference type="Proteomes" id="UP000320176">
    <property type="component" value="Unassembled WGS sequence"/>
</dbReference>
<organism evidence="3 4">
    <name type="scientific">Stieleria varia</name>
    <dbReference type="NCBI Taxonomy" id="2528005"/>
    <lineage>
        <taxon>Bacteria</taxon>
        <taxon>Pseudomonadati</taxon>
        <taxon>Planctomycetota</taxon>
        <taxon>Planctomycetia</taxon>
        <taxon>Pirellulales</taxon>
        <taxon>Pirellulaceae</taxon>
        <taxon>Stieleria</taxon>
    </lineage>
</organism>
<dbReference type="InterPro" id="IPR045584">
    <property type="entry name" value="Pilin-like"/>
</dbReference>
<gene>
    <name evidence="3" type="ORF">Pla52n_49910</name>
</gene>
<keyword evidence="4" id="KW-1185">Reference proteome</keyword>
<reference evidence="3 4" key="1">
    <citation type="submission" date="2019-02" db="EMBL/GenBank/DDBJ databases">
        <title>Deep-cultivation of Planctomycetes and their phenomic and genomic characterization uncovers novel biology.</title>
        <authorList>
            <person name="Wiegand S."/>
            <person name="Jogler M."/>
            <person name="Boedeker C."/>
            <person name="Pinto D."/>
            <person name="Vollmers J."/>
            <person name="Rivas-Marin E."/>
            <person name="Kohn T."/>
            <person name="Peeters S.H."/>
            <person name="Heuer A."/>
            <person name="Rast P."/>
            <person name="Oberbeckmann S."/>
            <person name="Bunk B."/>
            <person name="Jeske O."/>
            <person name="Meyerdierks A."/>
            <person name="Storesund J.E."/>
            <person name="Kallscheuer N."/>
            <person name="Luecker S."/>
            <person name="Lage O.M."/>
            <person name="Pohl T."/>
            <person name="Merkel B.J."/>
            <person name="Hornburger P."/>
            <person name="Mueller R.-W."/>
            <person name="Bruemmer F."/>
            <person name="Labrenz M."/>
            <person name="Spormann A.M."/>
            <person name="Op Den Camp H."/>
            <person name="Overmann J."/>
            <person name="Amann R."/>
            <person name="Jetten M.S.M."/>
            <person name="Mascher T."/>
            <person name="Medema M.H."/>
            <person name="Devos D.P."/>
            <person name="Kaster A.-K."/>
            <person name="Ovreas L."/>
            <person name="Rohde M."/>
            <person name="Galperin M.Y."/>
            <person name="Jogler C."/>
        </authorList>
    </citation>
    <scope>NUCLEOTIDE SEQUENCE [LARGE SCALE GENOMIC DNA]</scope>
    <source>
        <strain evidence="3 4">Pla52n</strain>
    </source>
</reference>
<proteinExistence type="predicted"/>
<protein>
    <recommendedName>
        <fullName evidence="2">DUF1559 domain-containing protein</fullName>
    </recommendedName>
</protein>
<dbReference type="InterPro" id="IPR011453">
    <property type="entry name" value="DUF1559"/>
</dbReference>
<comment type="caution">
    <text evidence="3">The sequence shown here is derived from an EMBL/GenBank/DDBJ whole genome shotgun (WGS) entry which is preliminary data.</text>
</comment>
<evidence type="ECO:0000256" key="1">
    <source>
        <dbReference type="SAM" id="MobiDB-lite"/>
    </source>
</evidence>
<dbReference type="Pfam" id="PF07596">
    <property type="entry name" value="SBP_bac_10"/>
    <property type="match status" value="1"/>
</dbReference>
<evidence type="ECO:0000313" key="3">
    <source>
        <dbReference type="EMBL" id="TWT98477.1"/>
    </source>
</evidence>
<evidence type="ECO:0000259" key="2">
    <source>
        <dbReference type="Pfam" id="PF07596"/>
    </source>
</evidence>
<dbReference type="Gene3D" id="3.30.700.10">
    <property type="entry name" value="Glycoprotein, Type 4 Pilin"/>
    <property type="match status" value="1"/>
</dbReference>
<feature type="domain" description="DUF1559" evidence="2">
    <location>
        <begin position="36"/>
        <end position="386"/>
    </location>
</feature>
<dbReference type="NCBIfam" id="TIGR04294">
    <property type="entry name" value="pre_pil_HX9DG"/>
    <property type="match status" value="1"/>
</dbReference>
<feature type="region of interest" description="Disordered" evidence="1">
    <location>
        <begin position="144"/>
        <end position="163"/>
    </location>
</feature>
<evidence type="ECO:0000313" key="4">
    <source>
        <dbReference type="Proteomes" id="UP000320176"/>
    </source>
</evidence>
<dbReference type="OrthoDB" id="261001at2"/>
<dbReference type="RefSeq" id="WP_146522047.1">
    <property type="nucleotide sequence ID" value="NZ_CP151726.1"/>
</dbReference>
<dbReference type="PANTHER" id="PTHR30093:SF2">
    <property type="entry name" value="TYPE II SECRETION SYSTEM PROTEIN H"/>
    <property type="match status" value="1"/>
</dbReference>
<accession>A0A5C6AGC2</accession>